<sequence>MSVAPIELRRYVTAQGTVPFGAWLRQLGDARLRAWIEVRLKRVGAGLPGDWRAVGHGVIEFRLDVGPGYRVYAGRHGARLIVLLAGGSKATQQHDIELAWRYWADWKQRQT</sequence>
<protein>
    <submittedName>
        <fullName evidence="2">Addiction module killer protein</fullName>
    </submittedName>
    <submittedName>
        <fullName evidence="1">Type II toxin-antitoxin system RelE/ParE family toxin</fullName>
    </submittedName>
</protein>
<comment type="caution">
    <text evidence="2">The sequence shown here is derived from an EMBL/GenBank/DDBJ whole genome shotgun (WGS) entry which is preliminary data.</text>
</comment>
<proteinExistence type="predicted"/>
<dbReference type="Proteomes" id="UP000187251">
    <property type="component" value="Unassembled WGS sequence"/>
</dbReference>
<dbReference type="EMBL" id="JAPZVI010000029">
    <property type="protein sequence ID" value="MCZ8404816.1"/>
    <property type="molecule type" value="Genomic_DNA"/>
</dbReference>
<dbReference type="OrthoDB" id="9800258at2"/>
<gene>
    <name evidence="2" type="ORF">BIZ92_08380</name>
    <name evidence="1" type="ORF">O9570_25410</name>
</gene>
<reference evidence="1" key="2">
    <citation type="submission" date="2022-12" db="EMBL/GenBank/DDBJ databases">
        <authorList>
            <person name="Voronina O.L."/>
            <person name="Kunda M.S."/>
            <person name="Ryzhova N."/>
            <person name="Aksenova E.I."/>
        </authorList>
    </citation>
    <scope>NUCLEOTIDE SEQUENCE</scope>
    <source>
        <strain evidence="1">SCCH136:Ach223948</strain>
    </source>
</reference>
<dbReference type="NCBIfam" id="TIGR02683">
    <property type="entry name" value="upstrm_HI1419"/>
    <property type="match status" value="1"/>
</dbReference>
<organism evidence="2 3">
    <name type="scientific">Alcaligenes xylosoxydans xylosoxydans</name>
    <name type="common">Achromobacter xylosoxidans</name>
    <dbReference type="NCBI Taxonomy" id="85698"/>
    <lineage>
        <taxon>Bacteria</taxon>
        <taxon>Pseudomonadati</taxon>
        <taxon>Pseudomonadota</taxon>
        <taxon>Betaproteobacteria</taxon>
        <taxon>Burkholderiales</taxon>
        <taxon>Alcaligenaceae</taxon>
        <taxon>Achromobacter</taxon>
    </lineage>
</organism>
<evidence type="ECO:0000313" key="3">
    <source>
        <dbReference type="Proteomes" id="UP000187251"/>
    </source>
</evidence>
<dbReference type="PIRSF" id="PIRSF028744">
    <property type="entry name" value="Addict_mod_HI1419"/>
    <property type="match status" value="1"/>
</dbReference>
<dbReference type="EMBL" id="MJMN01000002">
    <property type="protein sequence ID" value="OMG92671.1"/>
    <property type="molecule type" value="Genomic_DNA"/>
</dbReference>
<dbReference type="InterPro" id="IPR014056">
    <property type="entry name" value="TypeIITA-like_toxin_pred"/>
</dbReference>
<dbReference type="Proteomes" id="UP001141992">
    <property type="component" value="Unassembled WGS sequence"/>
</dbReference>
<name>A0A1R1JZP9_ALCXX</name>
<evidence type="ECO:0000313" key="2">
    <source>
        <dbReference type="EMBL" id="OMG92671.1"/>
    </source>
</evidence>
<dbReference type="AlphaFoldDB" id="A0A1R1JZP9"/>
<reference evidence="2 3" key="1">
    <citation type="submission" date="2016-09" db="EMBL/GenBank/DDBJ databases">
        <title>Phylogenomics of Achromobacter.</title>
        <authorList>
            <person name="Jeukens J."/>
            <person name="Freschi L."/>
            <person name="Vincent A.T."/>
            <person name="Emond-Rheault J.-G."/>
            <person name="Kukavica-Ibrulj I."/>
            <person name="Charette S.J."/>
            <person name="Levesque R.C."/>
        </authorList>
    </citation>
    <scope>NUCLEOTIDE SEQUENCE [LARGE SCALE GENOMIC DNA]</scope>
    <source>
        <strain evidence="2 3">AUS488</strain>
    </source>
</reference>
<accession>A0A1R1JZP9</accession>
<dbReference type="RefSeq" id="WP_076409448.1">
    <property type="nucleotide sequence ID" value="NZ_AP028040.1"/>
</dbReference>
<dbReference type="PANTHER" id="PTHR41791:SF1">
    <property type="entry name" value="SSL7039 PROTEIN"/>
    <property type="match status" value="1"/>
</dbReference>
<dbReference type="PANTHER" id="PTHR41791">
    <property type="entry name" value="SSL7039 PROTEIN"/>
    <property type="match status" value="1"/>
</dbReference>
<evidence type="ECO:0000313" key="1">
    <source>
        <dbReference type="EMBL" id="MCZ8404816.1"/>
    </source>
</evidence>